<evidence type="ECO:0000313" key="3">
    <source>
        <dbReference type="Proteomes" id="UP001213000"/>
    </source>
</evidence>
<gene>
    <name evidence="2" type="ORF">NP233_g3744</name>
</gene>
<name>A0AAD5YXR8_9AGAR</name>
<feature type="compositionally biased region" description="Polar residues" evidence="1">
    <location>
        <begin position="51"/>
        <end position="71"/>
    </location>
</feature>
<feature type="compositionally biased region" description="Low complexity" evidence="1">
    <location>
        <begin position="39"/>
        <end position="50"/>
    </location>
</feature>
<dbReference type="Proteomes" id="UP001213000">
    <property type="component" value="Unassembled WGS sequence"/>
</dbReference>
<protein>
    <submittedName>
        <fullName evidence="2">Uncharacterized protein</fullName>
    </submittedName>
</protein>
<proteinExistence type="predicted"/>
<sequence>MPGDAIVYPGYAPNRGSENDGQILEGFTANEHSRRETQPLRQQQQCQFRQTPSLSPTNSANAAPQTPATTSLVFPRAGAGATNLTLNSLGMDPAMVQQQLVFGGGG</sequence>
<comment type="caution">
    <text evidence="2">The sequence shown here is derived from an EMBL/GenBank/DDBJ whole genome shotgun (WGS) entry which is preliminary data.</text>
</comment>
<keyword evidence="3" id="KW-1185">Reference proteome</keyword>
<dbReference type="EMBL" id="JANIEX010000184">
    <property type="protein sequence ID" value="KAJ3571459.1"/>
    <property type="molecule type" value="Genomic_DNA"/>
</dbReference>
<feature type="region of interest" description="Disordered" evidence="1">
    <location>
        <begin position="1"/>
        <end position="71"/>
    </location>
</feature>
<reference evidence="2" key="1">
    <citation type="submission" date="2022-07" db="EMBL/GenBank/DDBJ databases">
        <title>Genome Sequence of Leucocoprinus birnbaumii.</title>
        <authorList>
            <person name="Buettner E."/>
        </authorList>
    </citation>
    <scope>NUCLEOTIDE SEQUENCE</scope>
    <source>
        <strain evidence="2">VT141</strain>
    </source>
</reference>
<evidence type="ECO:0000256" key="1">
    <source>
        <dbReference type="SAM" id="MobiDB-lite"/>
    </source>
</evidence>
<accession>A0AAD5YXR8</accession>
<dbReference type="AlphaFoldDB" id="A0AAD5YXR8"/>
<organism evidence="2 3">
    <name type="scientific">Leucocoprinus birnbaumii</name>
    <dbReference type="NCBI Taxonomy" id="56174"/>
    <lineage>
        <taxon>Eukaryota</taxon>
        <taxon>Fungi</taxon>
        <taxon>Dikarya</taxon>
        <taxon>Basidiomycota</taxon>
        <taxon>Agaricomycotina</taxon>
        <taxon>Agaricomycetes</taxon>
        <taxon>Agaricomycetidae</taxon>
        <taxon>Agaricales</taxon>
        <taxon>Agaricineae</taxon>
        <taxon>Agaricaceae</taxon>
        <taxon>Leucocoprinus</taxon>
    </lineage>
</organism>
<evidence type="ECO:0000313" key="2">
    <source>
        <dbReference type="EMBL" id="KAJ3571459.1"/>
    </source>
</evidence>